<feature type="domain" description="Response regulatory" evidence="3">
    <location>
        <begin position="3"/>
        <end position="86"/>
    </location>
</feature>
<evidence type="ECO:0000313" key="4">
    <source>
        <dbReference type="EMBL" id="TFW25749.1"/>
    </source>
</evidence>
<dbReference type="OrthoDB" id="5421695at2"/>
<feature type="modified residue" description="4-aspartylphosphate" evidence="2">
    <location>
        <position position="53"/>
    </location>
</feature>
<dbReference type="Proteomes" id="UP000298438">
    <property type="component" value="Unassembled WGS sequence"/>
</dbReference>
<dbReference type="EMBL" id="SPVF01000073">
    <property type="protein sequence ID" value="TFW25749.1"/>
    <property type="molecule type" value="Genomic_DNA"/>
</dbReference>
<dbReference type="AlphaFoldDB" id="A0A4Y9SJ04"/>
<gene>
    <name evidence="4" type="ORF">E4L96_05025</name>
</gene>
<dbReference type="Gene3D" id="3.40.50.2300">
    <property type="match status" value="1"/>
</dbReference>
<dbReference type="InterPro" id="IPR050595">
    <property type="entry name" value="Bact_response_regulator"/>
</dbReference>
<evidence type="ECO:0000256" key="2">
    <source>
        <dbReference type="PROSITE-ProRule" id="PRU00169"/>
    </source>
</evidence>
<protein>
    <submittedName>
        <fullName evidence="4">Response regulator transcription factor</fullName>
    </submittedName>
</protein>
<evidence type="ECO:0000259" key="3">
    <source>
        <dbReference type="PROSITE" id="PS50110"/>
    </source>
</evidence>
<dbReference type="RefSeq" id="WP_135206128.1">
    <property type="nucleotide sequence ID" value="NZ_SPVF01000073.1"/>
</dbReference>
<dbReference type="InterPro" id="IPR011006">
    <property type="entry name" value="CheY-like_superfamily"/>
</dbReference>
<accession>A0A4Y9SJ04</accession>
<dbReference type="GO" id="GO:0000160">
    <property type="term" value="P:phosphorelay signal transduction system"/>
    <property type="evidence" value="ECO:0007669"/>
    <property type="project" value="InterPro"/>
</dbReference>
<dbReference type="SUPFAM" id="SSF52172">
    <property type="entry name" value="CheY-like"/>
    <property type="match status" value="1"/>
</dbReference>
<sequence length="86" mass="8949">MLRILVVDDNVDAADTLALMLTLHGHEAHACHSGSAALARLDSGPAPDLMFIDLGMPGMDGFALCAAVRARCPAPLPWLVALSGWG</sequence>
<organism evidence="4 5">
    <name type="scientific">Zemynaea arenosa</name>
    <dbReference type="NCBI Taxonomy" id="2561931"/>
    <lineage>
        <taxon>Bacteria</taxon>
        <taxon>Pseudomonadati</taxon>
        <taxon>Pseudomonadota</taxon>
        <taxon>Betaproteobacteria</taxon>
        <taxon>Burkholderiales</taxon>
        <taxon>Oxalobacteraceae</taxon>
        <taxon>Telluria group</taxon>
        <taxon>Zemynaea</taxon>
    </lineage>
</organism>
<evidence type="ECO:0000313" key="5">
    <source>
        <dbReference type="Proteomes" id="UP000298438"/>
    </source>
</evidence>
<dbReference type="PANTHER" id="PTHR44591">
    <property type="entry name" value="STRESS RESPONSE REGULATOR PROTEIN 1"/>
    <property type="match status" value="1"/>
</dbReference>
<comment type="caution">
    <text evidence="4">The sequence shown here is derived from an EMBL/GenBank/DDBJ whole genome shotgun (WGS) entry which is preliminary data.</text>
</comment>
<dbReference type="Pfam" id="PF00072">
    <property type="entry name" value="Response_reg"/>
    <property type="match status" value="1"/>
</dbReference>
<dbReference type="PROSITE" id="PS50110">
    <property type="entry name" value="RESPONSE_REGULATORY"/>
    <property type="match status" value="1"/>
</dbReference>
<feature type="non-terminal residue" evidence="4">
    <location>
        <position position="86"/>
    </location>
</feature>
<dbReference type="InterPro" id="IPR001789">
    <property type="entry name" value="Sig_transdc_resp-reg_receiver"/>
</dbReference>
<name>A0A4Y9SJ04_9BURK</name>
<dbReference type="PANTHER" id="PTHR44591:SF3">
    <property type="entry name" value="RESPONSE REGULATORY DOMAIN-CONTAINING PROTEIN"/>
    <property type="match status" value="1"/>
</dbReference>
<evidence type="ECO:0000256" key="1">
    <source>
        <dbReference type="ARBA" id="ARBA00022553"/>
    </source>
</evidence>
<keyword evidence="5" id="KW-1185">Reference proteome</keyword>
<keyword evidence="1 2" id="KW-0597">Phosphoprotein</keyword>
<reference evidence="4 5" key="1">
    <citation type="submission" date="2019-03" db="EMBL/GenBank/DDBJ databases">
        <title>Draft Genome Sequence of Massilia arenosa sp. nov., a Novel Massilia Species Isolated from a Sandy-loam Maize Soil.</title>
        <authorList>
            <person name="Raths R."/>
            <person name="Peta V."/>
            <person name="Bucking H."/>
        </authorList>
    </citation>
    <scope>NUCLEOTIDE SEQUENCE [LARGE SCALE GENOMIC DNA]</scope>
    <source>
        <strain evidence="4 5">MC02</strain>
    </source>
</reference>
<proteinExistence type="predicted"/>
<dbReference type="SMART" id="SM00448">
    <property type="entry name" value="REC"/>
    <property type="match status" value="1"/>
</dbReference>